<reference evidence="2" key="1">
    <citation type="journal article" date="2021" name="PeerJ">
        <title>Extensive microbial diversity within the chicken gut microbiome revealed by metagenomics and culture.</title>
        <authorList>
            <person name="Gilroy R."/>
            <person name="Ravi A."/>
            <person name="Getino M."/>
            <person name="Pursley I."/>
            <person name="Horton D.L."/>
            <person name="Alikhan N.F."/>
            <person name="Baker D."/>
            <person name="Gharbi K."/>
            <person name="Hall N."/>
            <person name="Watson M."/>
            <person name="Adriaenssens E.M."/>
            <person name="Foster-Nyarko E."/>
            <person name="Jarju S."/>
            <person name="Secka A."/>
            <person name="Antonio M."/>
            <person name="Oren A."/>
            <person name="Chaudhuri R.R."/>
            <person name="La Ragione R."/>
            <person name="Hildebrand F."/>
            <person name="Pallen M.J."/>
        </authorList>
    </citation>
    <scope>NUCLEOTIDE SEQUENCE</scope>
    <source>
        <strain evidence="2">5134</strain>
    </source>
</reference>
<evidence type="ECO:0000259" key="1">
    <source>
        <dbReference type="Pfam" id="PF13648"/>
    </source>
</evidence>
<proteinExistence type="predicted"/>
<dbReference type="Proteomes" id="UP000886844">
    <property type="component" value="Unassembled WGS sequence"/>
</dbReference>
<comment type="caution">
    <text evidence="2">The sequence shown here is derived from an EMBL/GenBank/DDBJ whole genome shotgun (WGS) entry which is preliminary data.</text>
</comment>
<protein>
    <submittedName>
        <fullName evidence="2">Lipocalin family protein</fullName>
    </submittedName>
</protein>
<sequence>MKRLFLFLCCAAALSWSGCTKDGDDNTVDLTQLVGTWEVTKLYDGEFGIWFEEYGVQFGYVETLLFRDNGTGMFQTEETGANTWEEAFSYTVENNVITTKPANGNESSVYRVEKLTDSEMVLAIDYEGENGKPCTDKIYYKRISSLGSEGGDEGNDDNTIDPSQLIGTWELTQYYYGETGNWDNYGKEFGYISTIEFRTDGTARTHYAELESSYSSDGEYTYTLESNILICFDPKTSDYLDRAFIEKLNDSELILTHDDDGEDGKIYTDKEYYKRIN</sequence>
<dbReference type="PROSITE" id="PS51257">
    <property type="entry name" value="PROKAR_LIPOPROTEIN"/>
    <property type="match status" value="1"/>
</dbReference>
<feature type="domain" description="Lipocalin-like" evidence="1">
    <location>
        <begin position="165"/>
        <end position="255"/>
    </location>
</feature>
<reference evidence="2" key="2">
    <citation type="submission" date="2021-04" db="EMBL/GenBank/DDBJ databases">
        <authorList>
            <person name="Gilroy R."/>
        </authorList>
    </citation>
    <scope>NUCLEOTIDE SEQUENCE</scope>
    <source>
        <strain evidence="2">5134</strain>
    </source>
</reference>
<organism evidence="2 3">
    <name type="scientific">Candidatus Alistipes intestinigallinarum</name>
    <dbReference type="NCBI Taxonomy" id="2838440"/>
    <lineage>
        <taxon>Bacteria</taxon>
        <taxon>Pseudomonadati</taxon>
        <taxon>Bacteroidota</taxon>
        <taxon>Bacteroidia</taxon>
        <taxon>Bacteroidales</taxon>
        <taxon>Rikenellaceae</taxon>
        <taxon>Alistipes</taxon>
    </lineage>
</organism>
<dbReference type="EMBL" id="DXDA01000071">
    <property type="protein sequence ID" value="HIY69624.1"/>
    <property type="molecule type" value="Genomic_DNA"/>
</dbReference>
<evidence type="ECO:0000313" key="2">
    <source>
        <dbReference type="EMBL" id="HIY69624.1"/>
    </source>
</evidence>
<dbReference type="Pfam" id="PF13648">
    <property type="entry name" value="Lipocalin_4"/>
    <property type="match status" value="2"/>
</dbReference>
<dbReference type="InterPro" id="IPR024311">
    <property type="entry name" value="Lipocalin-like"/>
</dbReference>
<accession>A0A9D1Z126</accession>
<name>A0A9D1Z126_9BACT</name>
<gene>
    <name evidence="2" type="ORF">H9828_09435</name>
</gene>
<evidence type="ECO:0000313" key="3">
    <source>
        <dbReference type="Proteomes" id="UP000886844"/>
    </source>
</evidence>
<feature type="domain" description="Lipocalin-like" evidence="1">
    <location>
        <begin position="33"/>
        <end position="122"/>
    </location>
</feature>
<dbReference type="AlphaFoldDB" id="A0A9D1Z126"/>